<dbReference type="AlphaFoldDB" id="A0A4R1NT98"/>
<evidence type="ECO:0000256" key="1">
    <source>
        <dbReference type="PROSITE-ProRule" id="PRU00169"/>
    </source>
</evidence>
<comment type="caution">
    <text evidence="4">The sequence shown here is derived from an EMBL/GenBank/DDBJ whole genome shotgun (WGS) entry which is preliminary data.</text>
</comment>
<proteinExistence type="predicted"/>
<dbReference type="SUPFAM" id="SSF52172">
    <property type="entry name" value="CheY-like"/>
    <property type="match status" value="1"/>
</dbReference>
<dbReference type="PANTHER" id="PTHR43228">
    <property type="entry name" value="TWO-COMPONENT RESPONSE REGULATOR"/>
    <property type="match status" value="1"/>
</dbReference>
<dbReference type="GO" id="GO:0000160">
    <property type="term" value="P:phosphorelay signal transduction system"/>
    <property type="evidence" value="ECO:0007669"/>
    <property type="project" value="InterPro"/>
</dbReference>
<dbReference type="Gene3D" id="3.40.50.2300">
    <property type="match status" value="1"/>
</dbReference>
<dbReference type="Pfam" id="PF00072">
    <property type="entry name" value="Response_reg"/>
    <property type="match status" value="1"/>
</dbReference>
<keyword evidence="2" id="KW-0812">Transmembrane</keyword>
<dbReference type="CDD" id="cd00156">
    <property type="entry name" value="REC"/>
    <property type="match status" value="1"/>
</dbReference>
<evidence type="ECO:0000259" key="3">
    <source>
        <dbReference type="PROSITE" id="PS50110"/>
    </source>
</evidence>
<feature type="transmembrane region" description="Helical" evidence="2">
    <location>
        <begin position="12"/>
        <end position="31"/>
    </location>
</feature>
<dbReference type="InterPro" id="IPR011006">
    <property type="entry name" value="CheY-like_superfamily"/>
</dbReference>
<gene>
    <name evidence="4" type="ORF">EV691_1562</name>
</gene>
<dbReference type="PROSITE" id="PS50110">
    <property type="entry name" value="RESPONSE_REGULATORY"/>
    <property type="match status" value="1"/>
</dbReference>
<protein>
    <submittedName>
        <fullName evidence="4">CheY-like chemotaxis protein</fullName>
    </submittedName>
</protein>
<feature type="modified residue" description="4-aspartylphosphate" evidence="1">
    <location>
        <position position="162"/>
    </location>
</feature>
<organism evidence="4 5">
    <name type="scientific">Azotobacter chroococcum</name>
    <dbReference type="NCBI Taxonomy" id="353"/>
    <lineage>
        <taxon>Bacteria</taxon>
        <taxon>Pseudomonadati</taxon>
        <taxon>Pseudomonadota</taxon>
        <taxon>Gammaproteobacteria</taxon>
        <taxon>Pseudomonadales</taxon>
        <taxon>Pseudomonadaceae</taxon>
        <taxon>Azotobacter</taxon>
    </lineage>
</organism>
<keyword evidence="2" id="KW-1133">Transmembrane helix</keyword>
<dbReference type="SMART" id="SM00448">
    <property type="entry name" value="REC"/>
    <property type="match status" value="1"/>
</dbReference>
<dbReference type="Proteomes" id="UP000295169">
    <property type="component" value="Unassembled WGS sequence"/>
</dbReference>
<sequence>MSVDEFTKLTEALTKLLSVLVWPALLAFVLVRFGPALKEFFSSLGEFTFKGGGFEATAKRKQAEAAAALVAASVARPDANRTPGSAARDAKEAAAVVAESVNARVIRRASEATALWVDDRPSNNIFERQSLEALGVSFVLATSTDEALDRLAKQKFDVIISDMGRPPDSRAGYTLLEKLRASGNQTPFVIYAGSNAPEHKAEARSRGALGCTNRASELFEYVLAALNRVG</sequence>
<reference evidence="4 5" key="1">
    <citation type="submission" date="2019-03" db="EMBL/GenBank/DDBJ databases">
        <title>Genomic Encyclopedia of Type Strains, Phase IV (KMG-IV): sequencing the most valuable type-strain genomes for metagenomic binning, comparative biology and taxonomic classification.</title>
        <authorList>
            <person name="Goeker M."/>
        </authorList>
    </citation>
    <scope>NUCLEOTIDE SEQUENCE [LARGE SCALE GENOMIC DNA]</scope>
    <source>
        <strain evidence="4 5">DSM 2286</strain>
    </source>
</reference>
<dbReference type="RefSeq" id="WP_131301123.1">
    <property type="nucleotide sequence ID" value="NZ_JBHLST010000094.1"/>
</dbReference>
<accession>A0A4R1NT98</accession>
<dbReference type="InterPro" id="IPR001789">
    <property type="entry name" value="Sig_transdc_resp-reg_receiver"/>
</dbReference>
<name>A0A4R1NT98_9GAMM</name>
<evidence type="ECO:0000313" key="5">
    <source>
        <dbReference type="Proteomes" id="UP000295169"/>
    </source>
</evidence>
<evidence type="ECO:0000313" key="4">
    <source>
        <dbReference type="EMBL" id="TCL15592.1"/>
    </source>
</evidence>
<keyword evidence="1" id="KW-0597">Phosphoprotein</keyword>
<dbReference type="InterPro" id="IPR052048">
    <property type="entry name" value="ST_Response_Regulator"/>
</dbReference>
<dbReference type="PANTHER" id="PTHR43228:SF1">
    <property type="entry name" value="TWO-COMPONENT RESPONSE REGULATOR ARR22"/>
    <property type="match status" value="1"/>
</dbReference>
<keyword evidence="2" id="KW-0472">Membrane</keyword>
<dbReference type="EMBL" id="SMMU01000056">
    <property type="protein sequence ID" value="TCL15592.1"/>
    <property type="molecule type" value="Genomic_DNA"/>
</dbReference>
<evidence type="ECO:0000256" key="2">
    <source>
        <dbReference type="SAM" id="Phobius"/>
    </source>
</evidence>
<feature type="domain" description="Response regulatory" evidence="3">
    <location>
        <begin position="113"/>
        <end position="229"/>
    </location>
</feature>